<dbReference type="SMART" id="SM00135">
    <property type="entry name" value="LY"/>
    <property type="match status" value="3"/>
</dbReference>
<dbReference type="OrthoDB" id="72419at2759"/>
<dbReference type="InterPro" id="IPR011042">
    <property type="entry name" value="6-blade_b-propeller_TolB-like"/>
</dbReference>
<comment type="caution">
    <text evidence="3">The sequence shown here is derived from an EMBL/GenBank/DDBJ whole genome shotgun (WGS) entry which is preliminary data.</text>
</comment>
<organism evidence="3 4">
    <name type="scientific">Euroglyphus maynei</name>
    <name type="common">Mayne's house dust mite</name>
    <dbReference type="NCBI Taxonomy" id="6958"/>
    <lineage>
        <taxon>Eukaryota</taxon>
        <taxon>Metazoa</taxon>
        <taxon>Ecdysozoa</taxon>
        <taxon>Arthropoda</taxon>
        <taxon>Chelicerata</taxon>
        <taxon>Arachnida</taxon>
        <taxon>Acari</taxon>
        <taxon>Acariformes</taxon>
        <taxon>Sarcoptiformes</taxon>
        <taxon>Astigmata</taxon>
        <taxon>Psoroptidia</taxon>
        <taxon>Analgoidea</taxon>
        <taxon>Pyroglyphidae</taxon>
        <taxon>Pyroglyphinae</taxon>
        <taxon>Euroglyphus</taxon>
    </lineage>
</organism>
<dbReference type="Proteomes" id="UP000194236">
    <property type="component" value="Unassembled WGS sequence"/>
</dbReference>
<evidence type="ECO:0008006" key="5">
    <source>
        <dbReference type="Google" id="ProtNLM"/>
    </source>
</evidence>
<feature type="repeat" description="LDL-receptor class B" evidence="2">
    <location>
        <begin position="191"/>
        <end position="233"/>
    </location>
</feature>
<evidence type="ECO:0000313" key="4">
    <source>
        <dbReference type="Proteomes" id="UP000194236"/>
    </source>
</evidence>
<dbReference type="Gene3D" id="2.120.10.30">
    <property type="entry name" value="TolB, C-terminal domain"/>
    <property type="match status" value="3"/>
</dbReference>
<feature type="repeat" description="LDL-receptor class B" evidence="2">
    <location>
        <begin position="268"/>
        <end position="310"/>
    </location>
</feature>
<dbReference type="PANTHER" id="PTHR46513">
    <property type="entry name" value="VITELLOGENIN RECEPTOR-LIKE PROTEIN-RELATED-RELATED"/>
    <property type="match status" value="1"/>
</dbReference>
<dbReference type="Pfam" id="PF00058">
    <property type="entry name" value="Ldl_recept_b"/>
    <property type="match status" value="2"/>
</dbReference>
<dbReference type="InterPro" id="IPR000033">
    <property type="entry name" value="LDLR_classB_rpt"/>
</dbReference>
<gene>
    <name evidence="3" type="ORF">BLA29_005463</name>
</gene>
<evidence type="ECO:0000313" key="3">
    <source>
        <dbReference type="EMBL" id="OTF78699.1"/>
    </source>
</evidence>
<evidence type="ECO:0000256" key="1">
    <source>
        <dbReference type="ARBA" id="ARBA00022536"/>
    </source>
</evidence>
<reference evidence="3 4" key="1">
    <citation type="submission" date="2017-03" db="EMBL/GenBank/DDBJ databases">
        <title>Genome Survey of Euroglyphus maynei.</title>
        <authorList>
            <person name="Arlian L.G."/>
            <person name="Morgan M.S."/>
            <person name="Rider S.D."/>
        </authorList>
    </citation>
    <scope>NUCLEOTIDE SEQUENCE [LARGE SCALE GENOMIC DNA]</scope>
    <source>
        <strain evidence="3">Arlian Lab</strain>
        <tissue evidence="3">Whole body</tissue>
    </source>
</reference>
<protein>
    <recommendedName>
        <fullName evidence="5">EGF-like domain-containing protein</fullName>
    </recommendedName>
</protein>
<keyword evidence="1" id="KW-0245">EGF-like domain</keyword>
<proteinExistence type="predicted"/>
<dbReference type="CDD" id="cd00053">
    <property type="entry name" value="EGF"/>
    <property type="match status" value="1"/>
</dbReference>
<evidence type="ECO:0000256" key="2">
    <source>
        <dbReference type="PROSITE-ProRule" id="PRU00461"/>
    </source>
</evidence>
<keyword evidence="4" id="KW-1185">Reference proteome</keyword>
<dbReference type="SUPFAM" id="SSF63825">
    <property type="entry name" value="YWTD domain"/>
    <property type="match status" value="1"/>
</dbReference>
<dbReference type="EMBL" id="MUJZ01026708">
    <property type="protein sequence ID" value="OTF78699.1"/>
    <property type="molecule type" value="Genomic_DNA"/>
</dbReference>
<accession>A0A1Y3BCT4</accession>
<dbReference type="SUPFAM" id="SSF57196">
    <property type="entry name" value="EGF/Laminin"/>
    <property type="match status" value="1"/>
</dbReference>
<sequence>MDDYIYWTDWQTKSVNRLYLSADHESYVSDQTKPKMEMVSKSLNNLVDIVAVNKVPDISILSDNHHMKTICRENNTCSHLCLLNSDPGYSCHCPTGVVLLDDLTTCKSDIEDWIDIYLPIDNLIDVVTFDFHYRHGQIFYVDSKINEIRSLKIVSGKNLSQLAETSSLRAITIIKSDIKKITSIAVDWIADNIYWSDQERHIIEVARIDGSSRKILIDLDLDVPKCLEVMPNSAFLDGSSRIKLIDSNIGSVNGLAVDDGIENHDRVPRIYWSDELLKRIETATVDGTQRRILISSGLTLPFSITVLGQIVGRVLIMN</sequence>
<dbReference type="AlphaFoldDB" id="A0A1Y3BCT4"/>
<name>A0A1Y3BCT4_EURMA</name>
<dbReference type="InterPro" id="IPR050778">
    <property type="entry name" value="Cueball_EGF_LRP_Nidogen"/>
</dbReference>
<dbReference type="PANTHER" id="PTHR46513:SF41">
    <property type="entry name" value="LOW-DENSITY LIPOPROTEIN RECEPTOR-RELATED PROTEIN"/>
    <property type="match status" value="1"/>
</dbReference>
<dbReference type="PROSITE" id="PS51120">
    <property type="entry name" value="LDLRB"/>
    <property type="match status" value="2"/>
</dbReference>